<dbReference type="EC" id="1.4.99.6" evidence="3"/>
<dbReference type="Gene3D" id="3.30.9.10">
    <property type="entry name" value="D-Amino Acid Oxidase, subunit A, domain 2"/>
    <property type="match status" value="1"/>
</dbReference>
<evidence type="ECO:0000313" key="3">
    <source>
        <dbReference type="EMBL" id="QDT98245.1"/>
    </source>
</evidence>
<organism evidence="3 4">
    <name type="scientific">Gimesia aquarii</name>
    <dbReference type="NCBI Taxonomy" id="2527964"/>
    <lineage>
        <taxon>Bacteria</taxon>
        <taxon>Pseudomonadati</taxon>
        <taxon>Planctomycetota</taxon>
        <taxon>Planctomycetia</taxon>
        <taxon>Planctomycetales</taxon>
        <taxon>Planctomycetaceae</taxon>
        <taxon>Gimesia</taxon>
    </lineage>
</organism>
<evidence type="ECO:0000259" key="2">
    <source>
        <dbReference type="Pfam" id="PF01266"/>
    </source>
</evidence>
<sequence>MNVSSEPKTAIVVGSGIIGIACAHYLSKTGIQVTVIDRKSIAGACSYGNCGYICPSHVLPLTEPGAFRVALKSLFTPHAPFRVKPRLSPALWNWMWQFARRCTHRQMLASGNHLKSILDSSMVEYRKLIKEEQLDCEWTEKGLLYVLQTEKGMHEFSKTDQILSEHFEVKAHCIKGHDLPAFDPALKHDLAGAYYYPSDTSVRPDLLNSQWVDHLKERGVKFVENCELQELRKSNEQITHLNTSCGEMDADRIIFATGAWSPQFSAELECQIPIQPGKGYSVTMQRPEPCPQYPMLFPEHKVGVSPFENGYRLGSMMEFAGYDTSIPKHRIAQLCTSAEPYLIAPFTEREQETWFGWRPMTWDSLPIIGRVPNLTNAYLATGHNMLGMSLATATGKLIAEIVQDQPTHIDANPFSPARF</sequence>
<dbReference type="EMBL" id="CP037920">
    <property type="protein sequence ID" value="QDT98245.1"/>
    <property type="molecule type" value="Genomic_DNA"/>
</dbReference>
<proteinExistence type="predicted"/>
<dbReference type="AlphaFoldDB" id="A0A517VZ03"/>
<dbReference type="SUPFAM" id="SSF51905">
    <property type="entry name" value="FAD/NAD(P)-binding domain"/>
    <property type="match status" value="1"/>
</dbReference>
<accession>A0A517VZ03</accession>
<dbReference type="Proteomes" id="UP000318704">
    <property type="component" value="Chromosome"/>
</dbReference>
<dbReference type="InterPro" id="IPR036188">
    <property type="entry name" value="FAD/NAD-bd_sf"/>
</dbReference>
<evidence type="ECO:0000313" key="4">
    <source>
        <dbReference type="Proteomes" id="UP000318704"/>
    </source>
</evidence>
<reference evidence="3 4" key="1">
    <citation type="submission" date="2019-03" db="EMBL/GenBank/DDBJ databases">
        <title>Deep-cultivation of Planctomycetes and their phenomic and genomic characterization uncovers novel biology.</title>
        <authorList>
            <person name="Wiegand S."/>
            <person name="Jogler M."/>
            <person name="Boedeker C."/>
            <person name="Pinto D."/>
            <person name="Vollmers J."/>
            <person name="Rivas-Marin E."/>
            <person name="Kohn T."/>
            <person name="Peeters S.H."/>
            <person name="Heuer A."/>
            <person name="Rast P."/>
            <person name="Oberbeckmann S."/>
            <person name="Bunk B."/>
            <person name="Jeske O."/>
            <person name="Meyerdierks A."/>
            <person name="Storesund J.E."/>
            <person name="Kallscheuer N."/>
            <person name="Luecker S."/>
            <person name="Lage O.M."/>
            <person name="Pohl T."/>
            <person name="Merkel B.J."/>
            <person name="Hornburger P."/>
            <person name="Mueller R.-W."/>
            <person name="Bruemmer F."/>
            <person name="Labrenz M."/>
            <person name="Spormann A.M."/>
            <person name="Op den Camp H."/>
            <person name="Overmann J."/>
            <person name="Amann R."/>
            <person name="Jetten M.S.M."/>
            <person name="Mascher T."/>
            <person name="Medema M.H."/>
            <person name="Devos D.P."/>
            <person name="Kaster A.-K."/>
            <person name="Ovreas L."/>
            <person name="Rohde M."/>
            <person name="Galperin M.Y."/>
            <person name="Jogler C."/>
        </authorList>
    </citation>
    <scope>NUCLEOTIDE SEQUENCE [LARGE SCALE GENOMIC DNA]</scope>
    <source>
        <strain evidence="3 4">V144</strain>
    </source>
</reference>
<dbReference type="PANTHER" id="PTHR13847">
    <property type="entry name" value="SARCOSINE DEHYDROGENASE-RELATED"/>
    <property type="match status" value="1"/>
</dbReference>
<dbReference type="RefSeq" id="WP_144986746.1">
    <property type="nucleotide sequence ID" value="NZ_CP037920.1"/>
</dbReference>
<dbReference type="InterPro" id="IPR006076">
    <property type="entry name" value="FAD-dep_OxRdtase"/>
</dbReference>
<evidence type="ECO:0000256" key="1">
    <source>
        <dbReference type="ARBA" id="ARBA00023002"/>
    </source>
</evidence>
<feature type="domain" description="FAD dependent oxidoreductase" evidence="2">
    <location>
        <begin position="11"/>
        <end position="400"/>
    </location>
</feature>
<dbReference type="PANTHER" id="PTHR13847:SF289">
    <property type="entry name" value="GLYCINE OXIDASE"/>
    <property type="match status" value="1"/>
</dbReference>
<dbReference type="GO" id="GO:0005737">
    <property type="term" value="C:cytoplasm"/>
    <property type="evidence" value="ECO:0007669"/>
    <property type="project" value="TreeGrafter"/>
</dbReference>
<keyword evidence="1 3" id="KW-0560">Oxidoreductase</keyword>
<dbReference type="GO" id="GO:0016491">
    <property type="term" value="F:oxidoreductase activity"/>
    <property type="evidence" value="ECO:0007669"/>
    <property type="project" value="UniProtKB-KW"/>
</dbReference>
<dbReference type="SUPFAM" id="SSF54373">
    <property type="entry name" value="FAD-linked reductases, C-terminal domain"/>
    <property type="match status" value="1"/>
</dbReference>
<dbReference type="Gene3D" id="3.50.50.60">
    <property type="entry name" value="FAD/NAD(P)-binding domain"/>
    <property type="match status" value="2"/>
</dbReference>
<protein>
    <submittedName>
        <fullName evidence="3">D-amino acid dehydrogenase small subunit</fullName>
        <ecNumber evidence="3">1.4.99.6</ecNumber>
    </submittedName>
</protein>
<name>A0A517VZ03_9PLAN</name>
<dbReference type="Pfam" id="PF01266">
    <property type="entry name" value="DAO"/>
    <property type="match status" value="1"/>
</dbReference>
<dbReference type="KEGG" id="gaw:V144x_37310"/>
<gene>
    <name evidence="3" type="primary">dadA_2</name>
    <name evidence="3" type="ORF">V144x_37310</name>
</gene>